<keyword evidence="13" id="KW-1185">Reference proteome</keyword>
<dbReference type="PANTHER" id="PTHR43379">
    <property type="entry name" value="CYSTATHIONINE GAMMA-SYNTHASE"/>
    <property type="match status" value="1"/>
</dbReference>
<protein>
    <recommendedName>
        <fullName evidence="7">plant cystathionine gamma-synthase</fullName>
        <ecNumber evidence="7">2.5.1.160</ecNumber>
    </recommendedName>
</protein>
<feature type="region of interest" description="Disordered" evidence="10">
    <location>
        <begin position="54"/>
        <end position="76"/>
    </location>
</feature>
<comment type="cofactor">
    <cofactor evidence="1 9">
        <name>pyridoxal 5'-phosphate</name>
        <dbReference type="ChEBI" id="CHEBI:597326"/>
    </cofactor>
</comment>
<organism evidence="12 13">
    <name type="scientific">Chloropicon primus</name>
    <dbReference type="NCBI Taxonomy" id="1764295"/>
    <lineage>
        <taxon>Eukaryota</taxon>
        <taxon>Viridiplantae</taxon>
        <taxon>Chlorophyta</taxon>
        <taxon>Chloropicophyceae</taxon>
        <taxon>Chloropicales</taxon>
        <taxon>Chloropicaceae</taxon>
        <taxon>Chloropicon</taxon>
    </lineage>
</organism>
<dbReference type="InterPro" id="IPR054542">
    <property type="entry name" value="Cys_met_metab_PP"/>
</dbReference>
<evidence type="ECO:0000256" key="5">
    <source>
        <dbReference type="ARBA" id="ARBA00093222"/>
    </source>
</evidence>
<evidence type="ECO:0000256" key="7">
    <source>
        <dbReference type="ARBA" id="ARBA00093596"/>
    </source>
</evidence>
<dbReference type="AlphaFoldDB" id="A0A5B8MRL0"/>
<dbReference type="CDD" id="cd00614">
    <property type="entry name" value="CGS_like"/>
    <property type="match status" value="1"/>
</dbReference>
<dbReference type="GO" id="GO:0003962">
    <property type="term" value="F:cystathionine gamma-synthase activity"/>
    <property type="evidence" value="ECO:0007669"/>
    <property type="project" value="InterPro"/>
</dbReference>
<evidence type="ECO:0000256" key="9">
    <source>
        <dbReference type="RuleBase" id="RU362118"/>
    </source>
</evidence>
<dbReference type="GO" id="GO:0019346">
    <property type="term" value="P:transsulfuration"/>
    <property type="evidence" value="ECO:0007669"/>
    <property type="project" value="InterPro"/>
</dbReference>
<dbReference type="FunFam" id="3.90.1150.10:FF:000033">
    <property type="entry name" value="Cystathionine gamma-synthase"/>
    <property type="match status" value="1"/>
</dbReference>
<dbReference type="OrthoDB" id="3512640at2759"/>
<dbReference type="InterPro" id="IPR015422">
    <property type="entry name" value="PyrdxlP-dep_Trfase_small"/>
</dbReference>
<dbReference type="Pfam" id="PF01053">
    <property type="entry name" value="Cys_Met_Meta_PP"/>
    <property type="match status" value="1"/>
</dbReference>
<dbReference type="GO" id="GO:0009086">
    <property type="term" value="P:methionine biosynthetic process"/>
    <property type="evidence" value="ECO:0007669"/>
    <property type="project" value="InterPro"/>
</dbReference>
<comment type="catalytic activity">
    <reaction evidence="6">
        <text>O-phospho-L-homoserine + L-cysteine = L,L-cystathionine + phosphate</text>
        <dbReference type="Rhea" id="RHEA:80891"/>
        <dbReference type="ChEBI" id="CHEBI:35235"/>
        <dbReference type="ChEBI" id="CHEBI:43474"/>
        <dbReference type="ChEBI" id="CHEBI:57590"/>
        <dbReference type="ChEBI" id="CHEBI:58161"/>
        <dbReference type="EC" id="2.5.1.160"/>
    </reaction>
</comment>
<dbReference type="GO" id="GO:0009507">
    <property type="term" value="C:chloroplast"/>
    <property type="evidence" value="ECO:0007669"/>
    <property type="project" value="TreeGrafter"/>
</dbReference>
<keyword evidence="3 8" id="KW-0663">Pyridoxal phosphate</keyword>
<reference evidence="12 13" key="1">
    <citation type="submission" date="2018-07" db="EMBL/GenBank/DDBJ databases">
        <title>The complete nuclear genome of the prasinophyte Chloropicon primus (CCMP1205).</title>
        <authorList>
            <person name="Pombert J.-F."/>
            <person name="Otis C."/>
            <person name="Turmel M."/>
            <person name="Lemieux C."/>
        </authorList>
    </citation>
    <scope>NUCLEOTIDE SEQUENCE [LARGE SCALE GENOMIC DNA]</scope>
    <source>
        <strain evidence="12 13">CCMP1205</strain>
    </source>
</reference>
<dbReference type="SUPFAM" id="SSF53383">
    <property type="entry name" value="PLP-dependent transferases"/>
    <property type="match status" value="1"/>
</dbReference>
<proteinExistence type="inferred from homology"/>
<accession>A0A5B8MRL0</accession>
<dbReference type="PIRSF" id="PIRSF001434">
    <property type="entry name" value="CGS"/>
    <property type="match status" value="1"/>
</dbReference>
<dbReference type="EC" id="2.5.1.160" evidence="7"/>
<comment type="pathway">
    <text evidence="4">Amino-acid biosynthesis; L-methionine biosynthesis via de novo pathway; L-cystathionine from O-succinyl-L-homoserine: step 1/1.</text>
</comment>
<gene>
    <name evidence="12" type="ORF">A3770_09p56110</name>
    <name evidence="11" type="ORF">CPRI1469_LOCUS2456</name>
</gene>
<dbReference type="PANTHER" id="PTHR43379:SF1">
    <property type="entry name" value="CYSTATHIONINE GAMMA-SYNTHASE 1, CHLOROPLASTIC-RELATED"/>
    <property type="match status" value="1"/>
</dbReference>
<dbReference type="Gene3D" id="3.90.1150.10">
    <property type="entry name" value="Aspartate Aminotransferase, domain 1"/>
    <property type="match status" value="1"/>
</dbReference>
<dbReference type="InterPro" id="IPR000277">
    <property type="entry name" value="Cys/Met-Metab_PyrdxlP-dep_enz"/>
</dbReference>
<evidence type="ECO:0000256" key="8">
    <source>
        <dbReference type="PIRSR" id="PIRSR001434-2"/>
    </source>
</evidence>
<dbReference type="STRING" id="1764295.A0A5B8MRL0"/>
<dbReference type="Proteomes" id="UP000316726">
    <property type="component" value="Chromosome 9"/>
</dbReference>
<evidence type="ECO:0000256" key="6">
    <source>
        <dbReference type="ARBA" id="ARBA00093261"/>
    </source>
</evidence>
<dbReference type="InterPro" id="IPR044639">
    <property type="entry name" value="CGS1/2"/>
</dbReference>
<comment type="similarity">
    <text evidence="2 9">Belongs to the trans-sulfuration enzymes family.</text>
</comment>
<evidence type="ECO:0000256" key="4">
    <source>
        <dbReference type="ARBA" id="ARBA00060510"/>
    </source>
</evidence>
<reference evidence="11" key="2">
    <citation type="submission" date="2021-01" db="EMBL/GenBank/DDBJ databases">
        <authorList>
            <person name="Corre E."/>
            <person name="Pelletier E."/>
            <person name="Niang G."/>
            <person name="Scheremetjew M."/>
            <person name="Finn R."/>
            <person name="Kale V."/>
            <person name="Holt S."/>
            <person name="Cochrane G."/>
            <person name="Meng A."/>
            <person name="Brown T."/>
            <person name="Cohen L."/>
        </authorList>
    </citation>
    <scope>NUCLEOTIDE SEQUENCE</scope>
    <source>
        <strain evidence="11">CCMP1205</strain>
    </source>
</reference>
<dbReference type="FunFam" id="3.40.640.10:FF:000046">
    <property type="entry name" value="Cystathionine gamma-lyase"/>
    <property type="match status" value="1"/>
</dbReference>
<evidence type="ECO:0000313" key="11">
    <source>
        <dbReference type="EMBL" id="CAD9713604.1"/>
    </source>
</evidence>
<dbReference type="GO" id="GO:0030170">
    <property type="term" value="F:pyridoxal phosphate binding"/>
    <property type="evidence" value="ECO:0007669"/>
    <property type="project" value="InterPro"/>
</dbReference>
<sequence length="473" mass="51973">MSQLGAKCWQARTNNGCLPTCSPKGSGQTKRWREREVCRYVVCRAGASGKGESVRAASVSDMSSSPSPVDAGNGAGARPLFESSGTDCVHRAERKGRPKITDSLTTPIVQTSTYWFKDTEELIEYQEGRYKSYEYGRYGNPTVRVCEEKIAELEKAEECLVSSSGMNTATTMLLALVPQHGHIVTTTDCYRRTRQFIQTFLGTKMNVTATVLDPSDLEGLEKALTENEVTLYFSESPTNPYLRCIDIPTVSKLCRDNGALCVVDGTFATPVNQKPLELGADLVISSGTKYMAGHNDVLCGYIAGSKEVVDQVKHMQNILGGVMDPHAAYLLLRGMKTLELRIARQNENGMRLAQALEAHPKVKVVHYPGLASHPDHENAKNQMRGYGGVVSFEVDGDLWQTAKVIDSVKLPYIAPSLGGVESLIEQPTVVSYWDQGPEQRAKIGIKDSLIRYACGIENFEDLWEDLSQALDTV</sequence>
<evidence type="ECO:0000313" key="12">
    <source>
        <dbReference type="EMBL" id="QDZ23093.1"/>
    </source>
</evidence>
<dbReference type="PROSITE" id="PS00868">
    <property type="entry name" value="CYS_MET_METAB_PP"/>
    <property type="match status" value="1"/>
</dbReference>
<comment type="catalytic activity">
    <reaction evidence="5">
        <text>O-succinyl-L-homoserine + L-cysteine = L,L-cystathionine + succinate + H(+)</text>
        <dbReference type="Rhea" id="RHEA:20397"/>
        <dbReference type="ChEBI" id="CHEBI:15378"/>
        <dbReference type="ChEBI" id="CHEBI:30031"/>
        <dbReference type="ChEBI" id="CHEBI:35235"/>
        <dbReference type="ChEBI" id="CHEBI:57661"/>
        <dbReference type="ChEBI" id="CHEBI:58161"/>
    </reaction>
</comment>
<dbReference type="EMBL" id="HBHL01003919">
    <property type="protein sequence ID" value="CAD9713604.1"/>
    <property type="molecule type" value="Transcribed_RNA"/>
</dbReference>
<evidence type="ECO:0000313" key="13">
    <source>
        <dbReference type="Proteomes" id="UP000316726"/>
    </source>
</evidence>
<dbReference type="Gene3D" id="3.40.640.10">
    <property type="entry name" value="Type I PLP-dependent aspartate aminotransferase-like (Major domain)"/>
    <property type="match status" value="1"/>
</dbReference>
<feature type="modified residue" description="N6-(pyridoxal phosphate)lysine" evidence="8">
    <location>
        <position position="289"/>
    </location>
</feature>
<dbReference type="InterPro" id="IPR015421">
    <property type="entry name" value="PyrdxlP-dep_Trfase_major"/>
</dbReference>
<evidence type="ECO:0000256" key="1">
    <source>
        <dbReference type="ARBA" id="ARBA00001933"/>
    </source>
</evidence>
<evidence type="ECO:0000256" key="3">
    <source>
        <dbReference type="ARBA" id="ARBA00022898"/>
    </source>
</evidence>
<dbReference type="EMBL" id="CP031042">
    <property type="protein sequence ID" value="QDZ23093.1"/>
    <property type="molecule type" value="Genomic_DNA"/>
</dbReference>
<feature type="compositionally biased region" description="Low complexity" evidence="10">
    <location>
        <begin position="54"/>
        <end position="71"/>
    </location>
</feature>
<evidence type="ECO:0000256" key="2">
    <source>
        <dbReference type="ARBA" id="ARBA00009077"/>
    </source>
</evidence>
<evidence type="ECO:0000256" key="10">
    <source>
        <dbReference type="SAM" id="MobiDB-lite"/>
    </source>
</evidence>
<name>A0A5B8MRL0_9CHLO</name>
<dbReference type="InterPro" id="IPR015424">
    <property type="entry name" value="PyrdxlP-dep_Trfase"/>
</dbReference>